<dbReference type="KEGG" id="mng:MNEG_0088"/>
<dbReference type="GeneID" id="25726206"/>
<evidence type="ECO:0000256" key="1">
    <source>
        <dbReference type="SAM" id="SignalP"/>
    </source>
</evidence>
<dbReference type="EMBL" id="KK100227">
    <property type="protein sequence ID" value="KIZ07872.1"/>
    <property type="molecule type" value="Genomic_DNA"/>
</dbReference>
<dbReference type="Proteomes" id="UP000054498">
    <property type="component" value="Unassembled WGS sequence"/>
</dbReference>
<keyword evidence="1" id="KW-0732">Signal</keyword>
<sequence length="299" mass="28728">MRAVSLLVLLACIQVALGYPGLWVAEKKGCLAHPTTKESGHKAPTTDSAIKFVIKNAAGAAVQTVCPGVSYSVTVLYPEARLPLTTASVGVLGSQDKGVLKPVDKDCPGRVWYYVSDAAAPGLAPAGGGGRGPLLTGLPGLPGLEGSWRGTANKTASSALKWDVPCKAPASAQLRTTSAAGSSKGFNAATSTVTINPGCAAAACAKAKTPAKLTAASPAPTDAKAAAAPVAGTKAAASPAPTDAKAAASPAAAAKAAAAPAADAPAAASPKPAAPKSAAGAASAGGLTLAAAGLAALLL</sequence>
<name>A0A0D2N6F4_9CHLO</name>
<feature type="signal peptide" evidence="1">
    <location>
        <begin position="1"/>
        <end position="18"/>
    </location>
</feature>
<proteinExistence type="predicted"/>
<protein>
    <submittedName>
        <fullName evidence="2">Uncharacterized protein</fullName>
    </submittedName>
</protein>
<evidence type="ECO:0000313" key="3">
    <source>
        <dbReference type="Proteomes" id="UP000054498"/>
    </source>
</evidence>
<dbReference type="RefSeq" id="XP_013906891.1">
    <property type="nucleotide sequence ID" value="XM_014051437.1"/>
</dbReference>
<gene>
    <name evidence="2" type="ORF">MNEG_0088</name>
</gene>
<reference evidence="2 3" key="1">
    <citation type="journal article" date="2013" name="BMC Genomics">
        <title>Reconstruction of the lipid metabolism for the microalga Monoraphidium neglectum from its genome sequence reveals characteristics suitable for biofuel production.</title>
        <authorList>
            <person name="Bogen C."/>
            <person name="Al-Dilaimi A."/>
            <person name="Albersmeier A."/>
            <person name="Wichmann J."/>
            <person name="Grundmann M."/>
            <person name="Rupp O."/>
            <person name="Lauersen K.J."/>
            <person name="Blifernez-Klassen O."/>
            <person name="Kalinowski J."/>
            <person name="Goesmann A."/>
            <person name="Mussgnug J.H."/>
            <person name="Kruse O."/>
        </authorList>
    </citation>
    <scope>NUCLEOTIDE SEQUENCE [LARGE SCALE GENOMIC DNA]</scope>
    <source>
        <strain evidence="2 3">SAG 48.87</strain>
    </source>
</reference>
<feature type="chain" id="PRO_5002259386" evidence="1">
    <location>
        <begin position="19"/>
        <end position="299"/>
    </location>
</feature>
<organism evidence="2 3">
    <name type="scientific">Monoraphidium neglectum</name>
    <dbReference type="NCBI Taxonomy" id="145388"/>
    <lineage>
        <taxon>Eukaryota</taxon>
        <taxon>Viridiplantae</taxon>
        <taxon>Chlorophyta</taxon>
        <taxon>core chlorophytes</taxon>
        <taxon>Chlorophyceae</taxon>
        <taxon>CS clade</taxon>
        <taxon>Sphaeropleales</taxon>
        <taxon>Selenastraceae</taxon>
        <taxon>Monoraphidium</taxon>
    </lineage>
</organism>
<accession>A0A0D2N6F4</accession>
<keyword evidence="3" id="KW-1185">Reference proteome</keyword>
<evidence type="ECO:0000313" key="2">
    <source>
        <dbReference type="EMBL" id="KIZ07872.1"/>
    </source>
</evidence>
<dbReference type="AlphaFoldDB" id="A0A0D2N6F4"/>